<evidence type="ECO:0000256" key="1">
    <source>
        <dbReference type="SAM" id="MobiDB-lite"/>
    </source>
</evidence>
<keyword evidence="3" id="KW-1185">Reference proteome</keyword>
<comment type="caution">
    <text evidence="2">The sequence shown here is derived from an EMBL/GenBank/DDBJ whole genome shotgun (WGS) entry which is preliminary data.</text>
</comment>
<name>A0A5B6X057_9ROSI</name>
<dbReference type="AlphaFoldDB" id="A0A5B6X057"/>
<feature type="region of interest" description="Disordered" evidence="1">
    <location>
        <begin position="1"/>
        <end position="59"/>
    </location>
</feature>
<accession>A0A5B6X057</accession>
<feature type="compositionally biased region" description="Low complexity" evidence="1">
    <location>
        <begin position="13"/>
        <end position="49"/>
    </location>
</feature>
<feature type="compositionally biased region" description="Basic and acidic residues" evidence="1">
    <location>
        <begin position="1"/>
        <end position="12"/>
    </location>
</feature>
<sequence length="89" mass="9628">MLSNRAESKEAKSNAQASVQRAASSSRSIGQTNPSIQQPSPSHVSQSVPKMPQGIELVRIGKPPVDKICKYGAEEFRSTTDDDPKIAEF</sequence>
<organism evidence="2 3">
    <name type="scientific">Gossypium australe</name>
    <dbReference type="NCBI Taxonomy" id="47621"/>
    <lineage>
        <taxon>Eukaryota</taxon>
        <taxon>Viridiplantae</taxon>
        <taxon>Streptophyta</taxon>
        <taxon>Embryophyta</taxon>
        <taxon>Tracheophyta</taxon>
        <taxon>Spermatophyta</taxon>
        <taxon>Magnoliopsida</taxon>
        <taxon>eudicotyledons</taxon>
        <taxon>Gunneridae</taxon>
        <taxon>Pentapetalae</taxon>
        <taxon>rosids</taxon>
        <taxon>malvids</taxon>
        <taxon>Malvales</taxon>
        <taxon>Malvaceae</taxon>
        <taxon>Malvoideae</taxon>
        <taxon>Gossypium</taxon>
    </lineage>
</organism>
<reference evidence="3" key="1">
    <citation type="journal article" date="2019" name="Plant Biotechnol. J.">
        <title>Genome sequencing of the Australian wild diploid species Gossypium australe highlights disease resistance and delayed gland morphogenesis.</title>
        <authorList>
            <person name="Cai Y."/>
            <person name="Cai X."/>
            <person name="Wang Q."/>
            <person name="Wang P."/>
            <person name="Zhang Y."/>
            <person name="Cai C."/>
            <person name="Xu Y."/>
            <person name="Wang K."/>
            <person name="Zhou Z."/>
            <person name="Wang C."/>
            <person name="Geng S."/>
            <person name="Li B."/>
            <person name="Dong Q."/>
            <person name="Hou Y."/>
            <person name="Wang H."/>
            <person name="Ai P."/>
            <person name="Liu Z."/>
            <person name="Yi F."/>
            <person name="Sun M."/>
            <person name="An G."/>
            <person name="Cheng J."/>
            <person name="Zhang Y."/>
            <person name="Shi Q."/>
            <person name="Xie Y."/>
            <person name="Shi X."/>
            <person name="Chang Y."/>
            <person name="Huang F."/>
            <person name="Chen Y."/>
            <person name="Hong S."/>
            <person name="Mi L."/>
            <person name="Sun Q."/>
            <person name="Zhang L."/>
            <person name="Zhou B."/>
            <person name="Peng R."/>
            <person name="Zhang X."/>
            <person name="Liu F."/>
        </authorList>
    </citation>
    <scope>NUCLEOTIDE SEQUENCE [LARGE SCALE GENOMIC DNA]</scope>
    <source>
        <strain evidence="3">cv. PA1801</strain>
    </source>
</reference>
<dbReference type="Proteomes" id="UP000325315">
    <property type="component" value="Unassembled WGS sequence"/>
</dbReference>
<protein>
    <submittedName>
        <fullName evidence="2">Protein MCM10</fullName>
    </submittedName>
</protein>
<evidence type="ECO:0000313" key="3">
    <source>
        <dbReference type="Proteomes" id="UP000325315"/>
    </source>
</evidence>
<proteinExistence type="predicted"/>
<evidence type="ECO:0000313" key="2">
    <source>
        <dbReference type="EMBL" id="KAA3486307.1"/>
    </source>
</evidence>
<gene>
    <name evidence="2" type="ORF">EPI10_030230</name>
</gene>
<dbReference type="EMBL" id="SMMG02000001">
    <property type="protein sequence ID" value="KAA3486307.1"/>
    <property type="molecule type" value="Genomic_DNA"/>
</dbReference>